<dbReference type="InterPro" id="IPR047817">
    <property type="entry name" value="ABC2_TM_bact-type"/>
</dbReference>
<feature type="transmembrane region" description="Helical" evidence="6">
    <location>
        <begin position="109"/>
        <end position="128"/>
    </location>
</feature>
<dbReference type="InterPro" id="IPR000412">
    <property type="entry name" value="ABC_2_transport"/>
</dbReference>
<keyword evidence="4 6" id="KW-0472">Membrane</keyword>
<keyword evidence="6" id="KW-0813">Transport</keyword>
<dbReference type="OrthoDB" id="9255971at2"/>
<gene>
    <name evidence="8" type="ORF">FB566_4232</name>
</gene>
<dbReference type="PROSITE" id="PS51012">
    <property type="entry name" value="ABC_TM2"/>
    <property type="match status" value="1"/>
</dbReference>
<evidence type="ECO:0000256" key="5">
    <source>
        <dbReference type="ARBA" id="ARBA00023251"/>
    </source>
</evidence>
<evidence type="ECO:0000259" key="7">
    <source>
        <dbReference type="PROSITE" id="PS51012"/>
    </source>
</evidence>
<evidence type="ECO:0000313" key="9">
    <source>
        <dbReference type="Proteomes" id="UP000317043"/>
    </source>
</evidence>
<name>A0A543B1D0_9ACTN</name>
<keyword evidence="3 6" id="KW-1133">Transmembrane helix</keyword>
<keyword evidence="6" id="KW-1003">Cell membrane</keyword>
<feature type="transmembrane region" description="Helical" evidence="6">
    <location>
        <begin position="134"/>
        <end position="158"/>
    </location>
</feature>
<comment type="subcellular location">
    <subcellularLocation>
        <location evidence="6">Cell membrane</location>
        <topology evidence="6">Multi-pass membrane protein</topology>
    </subcellularLocation>
    <subcellularLocation>
        <location evidence="1">Membrane</location>
        <topology evidence="1">Multi-pass membrane protein</topology>
    </subcellularLocation>
</comment>
<dbReference type="EMBL" id="VFOW01000001">
    <property type="protein sequence ID" value="TQL78642.1"/>
    <property type="molecule type" value="Genomic_DNA"/>
</dbReference>
<dbReference type="Pfam" id="PF01061">
    <property type="entry name" value="ABC2_membrane"/>
    <property type="match status" value="1"/>
</dbReference>
<feature type="transmembrane region" description="Helical" evidence="6">
    <location>
        <begin position="55"/>
        <end position="73"/>
    </location>
</feature>
<feature type="transmembrane region" description="Helical" evidence="6">
    <location>
        <begin position="165"/>
        <end position="186"/>
    </location>
</feature>
<accession>A0A543B1D0</accession>
<reference evidence="8 9" key="1">
    <citation type="submission" date="2019-06" db="EMBL/GenBank/DDBJ databases">
        <title>Sequencing the genomes of 1000 actinobacteria strains.</title>
        <authorList>
            <person name="Klenk H.-P."/>
        </authorList>
    </citation>
    <scope>NUCLEOTIDE SEQUENCE [LARGE SCALE GENOMIC DNA]</scope>
    <source>
        <strain evidence="8 9">DSM 45928</strain>
    </source>
</reference>
<dbReference type="PANTHER" id="PTHR43229:SF2">
    <property type="entry name" value="NODULATION PROTEIN J"/>
    <property type="match status" value="1"/>
</dbReference>
<evidence type="ECO:0000256" key="3">
    <source>
        <dbReference type="ARBA" id="ARBA00022989"/>
    </source>
</evidence>
<organism evidence="8 9">
    <name type="scientific">Stackebrandtia endophytica</name>
    <dbReference type="NCBI Taxonomy" id="1496996"/>
    <lineage>
        <taxon>Bacteria</taxon>
        <taxon>Bacillati</taxon>
        <taxon>Actinomycetota</taxon>
        <taxon>Actinomycetes</taxon>
        <taxon>Glycomycetales</taxon>
        <taxon>Glycomycetaceae</taxon>
        <taxon>Stackebrandtia</taxon>
    </lineage>
</organism>
<dbReference type="RefSeq" id="WP_142043333.1">
    <property type="nucleotide sequence ID" value="NZ_JBHTGS010000003.1"/>
</dbReference>
<evidence type="ECO:0000256" key="4">
    <source>
        <dbReference type="ARBA" id="ARBA00023136"/>
    </source>
</evidence>
<feature type="transmembrane region" description="Helical" evidence="6">
    <location>
        <begin position="26"/>
        <end position="49"/>
    </location>
</feature>
<dbReference type="GO" id="GO:0046677">
    <property type="term" value="P:response to antibiotic"/>
    <property type="evidence" value="ECO:0007669"/>
    <property type="project" value="UniProtKB-KW"/>
</dbReference>
<keyword evidence="9" id="KW-1185">Reference proteome</keyword>
<feature type="transmembrane region" description="Helical" evidence="6">
    <location>
        <begin position="223"/>
        <end position="246"/>
    </location>
</feature>
<dbReference type="Proteomes" id="UP000317043">
    <property type="component" value="Unassembled WGS sequence"/>
</dbReference>
<dbReference type="PIRSF" id="PIRSF006648">
    <property type="entry name" value="DrrB"/>
    <property type="match status" value="1"/>
</dbReference>
<dbReference type="InterPro" id="IPR013525">
    <property type="entry name" value="ABC2_TM"/>
</dbReference>
<sequence>MSFVSDTAKVFVRESRPTLYDPFTPVFSLVQPLVFLGLLGPLVAAMPTIPGESPWQWFVPGIVVMVALFGTAMTGSNLQYEMTTGSHERIMVSPLSRSAIMVGKALKEIAPLVVQAIVIVLVMLPFGFTLYPLGAILGLAILAVLGVGIGALSYSLALVSQGKEWLFWGVQQSLLFPLLILSGMMLPLEQGPDWMQTIAKINPLTYIVEAERALFSGDYSLTIVGPGIAAAVATAIVGLAVGILTIRRETE</sequence>
<feature type="domain" description="ABC transmembrane type-2" evidence="7">
    <location>
        <begin position="23"/>
        <end position="249"/>
    </location>
</feature>
<evidence type="ECO:0000256" key="1">
    <source>
        <dbReference type="ARBA" id="ARBA00004141"/>
    </source>
</evidence>
<dbReference type="GO" id="GO:0043190">
    <property type="term" value="C:ATP-binding cassette (ABC) transporter complex"/>
    <property type="evidence" value="ECO:0007669"/>
    <property type="project" value="InterPro"/>
</dbReference>
<evidence type="ECO:0000313" key="8">
    <source>
        <dbReference type="EMBL" id="TQL78642.1"/>
    </source>
</evidence>
<proteinExistence type="inferred from homology"/>
<dbReference type="GO" id="GO:0140359">
    <property type="term" value="F:ABC-type transporter activity"/>
    <property type="evidence" value="ECO:0007669"/>
    <property type="project" value="InterPro"/>
</dbReference>
<protein>
    <recommendedName>
        <fullName evidence="6">Transport permease protein</fullName>
    </recommendedName>
</protein>
<evidence type="ECO:0000256" key="2">
    <source>
        <dbReference type="ARBA" id="ARBA00022692"/>
    </source>
</evidence>
<keyword evidence="2 6" id="KW-0812">Transmembrane</keyword>
<dbReference type="AlphaFoldDB" id="A0A543B1D0"/>
<dbReference type="InterPro" id="IPR051784">
    <property type="entry name" value="Nod_factor_ABC_transporter"/>
</dbReference>
<dbReference type="InParanoid" id="A0A543B1D0"/>
<dbReference type="PRINTS" id="PR00164">
    <property type="entry name" value="ABC2TRNSPORT"/>
</dbReference>
<comment type="caution">
    <text evidence="8">The sequence shown here is derived from an EMBL/GenBank/DDBJ whole genome shotgun (WGS) entry which is preliminary data.</text>
</comment>
<comment type="similarity">
    <text evidence="6">Belongs to the ABC-2 integral membrane protein family.</text>
</comment>
<dbReference type="PANTHER" id="PTHR43229">
    <property type="entry name" value="NODULATION PROTEIN J"/>
    <property type="match status" value="1"/>
</dbReference>
<evidence type="ECO:0000256" key="6">
    <source>
        <dbReference type="RuleBase" id="RU361157"/>
    </source>
</evidence>
<keyword evidence="5" id="KW-0046">Antibiotic resistance</keyword>